<comment type="caution">
    <text evidence="3">The sequence shown here is derived from an EMBL/GenBank/DDBJ whole genome shotgun (WGS) entry which is preliminary data.</text>
</comment>
<keyword evidence="2" id="KW-0472">Membrane</keyword>
<gene>
    <name evidence="4" type="ORF">FNF28_04997</name>
    <name evidence="3" type="ORF">FNF31_07130</name>
</gene>
<keyword evidence="2" id="KW-0812">Transmembrane</keyword>
<sequence>MLGIVWYSFTLFAAFQFLVNNVYPRLTLVESMLAAVPLGTIGGAWIALMCACAFSEINDRSMGLATAIMAAYVVLTLQTFVSRLSVALNGLSAAKAGGHSEATGAVWTGLLVAVAGVLSYPLWDSHMLTTKEDGSVWTGGSCWADFPIHLHISNSMLHGRNKVMSFSSMHSPIFADRPMTYPYLPDFHAAALVWMGSSFRQVYFATGFLSFLALIGLVFSLGSRTTGSRVASLVGVVVLVFMGGVGGFNIYNKEGWDQLLTRDAIQDDYVNGEFRGGSIFWFAFLPHIFLPQRGATIAYPAVASVILIFWQAIRSSRSATQQAMPVAERRFLLVLCAVVSALLPLVQAHSFAGLAVFIAVVFVLDAHSWISDPRLIAQAWAPAGVVAGVIFLPQWLIFSRMVEGKSSFLAFTAVFRGQSDSAPQMVKDIIGSGTLFADFVWCWVRAIGPFLPLFFLVLAFMAPAVILRVVRAFAAALSSKADSDEGTKTLRDASMRLMSSTFPLDINDDVLAFAAQHGIGAFGSSKARSAGPALVAPHKKDDDAADPDATASAAKAVRGKSGGWELSSDAQEAASNPDEPFGFLQSQPLPRSYGVPPGFEGLLRTTEGSSEGLASEIEDIDVVAAADPLVAMWQRLVKVTTAAQSLLAGIDVVDNGIRSLSALKFVLAALAVFLTGCFVKFQPWDRDNTKIFYIFALVAAPFVGLAITFPVTHGISSLFAFAPAARGRAQAAGPHTHVIAHGGAPDSAPAVAAEEDDAAAPISRMDTGAAEKVQTRDFQSRAVGLLLLLIGLPAGVALFVFGGFSGAVSVIREQRMSHELYGPLEIEVGEFIRKNVPPKSVMLHDNNHRSPVGMLAGYPSLAGYDGWLWSHGYDYGERHNDRNYIMDRMGDPNEATIYPKMRRWGVRYVVGENKAMEEGKGPEKNLLHDSKTKRIFSNSRFQVLEVLGYDSPPS</sequence>
<dbReference type="Proteomes" id="UP000324907">
    <property type="component" value="Unassembled WGS sequence"/>
</dbReference>
<feature type="region of interest" description="Disordered" evidence="1">
    <location>
        <begin position="533"/>
        <end position="556"/>
    </location>
</feature>
<feature type="transmembrane region" description="Helical" evidence="2">
    <location>
        <begin position="6"/>
        <end position="23"/>
    </location>
</feature>
<feature type="transmembrane region" description="Helical" evidence="2">
    <location>
        <begin position="102"/>
        <end position="123"/>
    </location>
</feature>
<feature type="transmembrane region" description="Helical" evidence="2">
    <location>
        <begin position="376"/>
        <end position="398"/>
    </location>
</feature>
<feature type="transmembrane region" description="Helical" evidence="2">
    <location>
        <begin position="202"/>
        <end position="223"/>
    </location>
</feature>
<reference evidence="5 6" key="1">
    <citation type="submission" date="2019-07" db="EMBL/GenBank/DDBJ databases">
        <title>Genomes of Cafeteria roenbergensis.</title>
        <authorList>
            <person name="Fischer M.G."/>
            <person name="Hackl T."/>
            <person name="Roman M."/>
        </authorList>
    </citation>
    <scope>NUCLEOTIDE SEQUENCE [LARGE SCALE GENOMIC DNA]</scope>
    <source>
        <strain evidence="3 6">Cflag</strain>
        <strain evidence="4 5">RCC970-E3</strain>
    </source>
</reference>
<keyword evidence="2" id="KW-1133">Transmembrane helix</keyword>
<feature type="transmembrane region" description="Helical" evidence="2">
    <location>
        <begin position="35"/>
        <end position="57"/>
    </location>
</feature>
<evidence type="ECO:0000313" key="6">
    <source>
        <dbReference type="Proteomes" id="UP000325113"/>
    </source>
</evidence>
<accession>A0A5A8C9Y4</accession>
<feature type="compositionally biased region" description="Low complexity" evidence="1">
    <location>
        <begin position="547"/>
        <end position="556"/>
    </location>
</feature>
<feature type="transmembrane region" description="Helical" evidence="2">
    <location>
        <begin position="290"/>
        <end position="310"/>
    </location>
</feature>
<feature type="transmembrane region" description="Helical" evidence="2">
    <location>
        <begin position="785"/>
        <end position="811"/>
    </location>
</feature>
<evidence type="ECO:0000256" key="2">
    <source>
        <dbReference type="SAM" id="Phobius"/>
    </source>
</evidence>
<feature type="transmembrane region" description="Helical" evidence="2">
    <location>
        <begin position="450"/>
        <end position="470"/>
    </location>
</feature>
<feature type="transmembrane region" description="Helical" evidence="2">
    <location>
        <begin position="63"/>
        <end position="81"/>
    </location>
</feature>
<evidence type="ECO:0000313" key="5">
    <source>
        <dbReference type="Proteomes" id="UP000324907"/>
    </source>
</evidence>
<name>A0A5A8C9Y4_CAFRO</name>
<feature type="transmembrane region" description="Helical" evidence="2">
    <location>
        <begin position="230"/>
        <end position="251"/>
    </location>
</feature>
<protein>
    <submittedName>
        <fullName evidence="3">Uncharacterized protein</fullName>
    </submittedName>
</protein>
<dbReference type="EMBL" id="VLTM01000129">
    <property type="protein sequence ID" value="KAA0149923.1"/>
    <property type="molecule type" value="Genomic_DNA"/>
</dbReference>
<dbReference type="AlphaFoldDB" id="A0A5A8C9Y4"/>
<feature type="transmembrane region" description="Helical" evidence="2">
    <location>
        <begin position="691"/>
        <end position="711"/>
    </location>
</feature>
<evidence type="ECO:0000313" key="3">
    <source>
        <dbReference type="EMBL" id="KAA0149923.1"/>
    </source>
</evidence>
<organism evidence="3 6">
    <name type="scientific">Cafeteria roenbergensis</name>
    <name type="common">Marine flagellate</name>
    <dbReference type="NCBI Taxonomy" id="33653"/>
    <lineage>
        <taxon>Eukaryota</taxon>
        <taxon>Sar</taxon>
        <taxon>Stramenopiles</taxon>
        <taxon>Bigyra</taxon>
        <taxon>Opalozoa</taxon>
        <taxon>Bicosoecida</taxon>
        <taxon>Cafeteriaceae</taxon>
        <taxon>Cafeteria</taxon>
    </lineage>
</organism>
<evidence type="ECO:0000313" key="4">
    <source>
        <dbReference type="EMBL" id="KAA0161540.1"/>
    </source>
</evidence>
<dbReference type="EMBL" id="VLTL01000093">
    <property type="protein sequence ID" value="KAA0161540.1"/>
    <property type="molecule type" value="Genomic_DNA"/>
</dbReference>
<feature type="transmembrane region" description="Helical" evidence="2">
    <location>
        <begin position="331"/>
        <end position="364"/>
    </location>
</feature>
<feature type="transmembrane region" description="Helical" evidence="2">
    <location>
        <begin position="662"/>
        <end position="679"/>
    </location>
</feature>
<dbReference type="Proteomes" id="UP000325113">
    <property type="component" value="Unassembled WGS sequence"/>
</dbReference>
<evidence type="ECO:0000256" key="1">
    <source>
        <dbReference type="SAM" id="MobiDB-lite"/>
    </source>
</evidence>
<proteinExistence type="predicted"/>